<dbReference type="EMBL" id="MFQS01000033">
    <property type="protein sequence ID" value="OGH82695.1"/>
    <property type="molecule type" value="Genomic_DNA"/>
</dbReference>
<evidence type="ECO:0000313" key="2">
    <source>
        <dbReference type="Proteomes" id="UP000176300"/>
    </source>
</evidence>
<gene>
    <name evidence="1" type="ORF">A2373_01240</name>
</gene>
<comment type="caution">
    <text evidence="1">The sequence shown here is derived from an EMBL/GenBank/DDBJ whole genome shotgun (WGS) entry which is preliminary data.</text>
</comment>
<protein>
    <recommendedName>
        <fullName evidence="3">Lipoprotein</fullName>
    </recommendedName>
</protein>
<dbReference type="Proteomes" id="UP000176300">
    <property type="component" value="Unassembled WGS sequence"/>
</dbReference>
<organism evidence="1 2">
    <name type="scientific">Candidatus Magasanikbacteria bacterium RIFOXYB1_FULL_40_15</name>
    <dbReference type="NCBI Taxonomy" id="1798697"/>
    <lineage>
        <taxon>Bacteria</taxon>
        <taxon>Candidatus Magasanikiibacteriota</taxon>
    </lineage>
</organism>
<reference evidence="1 2" key="1">
    <citation type="journal article" date="2016" name="Nat. Commun.">
        <title>Thousands of microbial genomes shed light on interconnected biogeochemical processes in an aquifer system.</title>
        <authorList>
            <person name="Anantharaman K."/>
            <person name="Brown C.T."/>
            <person name="Hug L.A."/>
            <person name="Sharon I."/>
            <person name="Castelle C.J."/>
            <person name="Probst A.J."/>
            <person name="Thomas B.C."/>
            <person name="Singh A."/>
            <person name="Wilkins M.J."/>
            <person name="Karaoz U."/>
            <person name="Brodie E.L."/>
            <person name="Williams K.H."/>
            <person name="Hubbard S.S."/>
            <person name="Banfield J.F."/>
        </authorList>
    </citation>
    <scope>NUCLEOTIDE SEQUENCE [LARGE SCALE GENOMIC DNA]</scope>
</reference>
<dbReference type="AlphaFoldDB" id="A0A1F6NFR0"/>
<proteinExistence type="predicted"/>
<dbReference type="PROSITE" id="PS51257">
    <property type="entry name" value="PROKAR_LIPOPROTEIN"/>
    <property type="match status" value="1"/>
</dbReference>
<evidence type="ECO:0008006" key="3">
    <source>
        <dbReference type="Google" id="ProtNLM"/>
    </source>
</evidence>
<dbReference type="STRING" id="1798697.A2373_01240"/>
<name>A0A1F6NFR0_9BACT</name>
<accession>A0A1F6NFR0</accession>
<evidence type="ECO:0000313" key="1">
    <source>
        <dbReference type="EMBL" id="OGH82695.1"/>
    </source>
</evidence>
<sequence length="175" mass="20562">MTFRKKVFISFFVISALLLFGGCFYTEDLPPGVNAGEFEGPDEFAPSEPNLKSMWLVGVLEDTSEYRCSCGMSDGNEMHLNIVDLDTDMPYIPVWGTKAYCEPAYSNDNYWTIHCQYYDNFGFPWYFVHFDVYLEQQPWTEETIGWFFWTVDGLEYFWCTLTFGIIDAELEYVWK</sequence>